<dbReference type="Proteomes" id="UP000828390">
    <property type="component" value="Unassembled WGS sequence"/>
</dbReference>
<keyword evidence="3" id="KW-1185">Reference proteome</keyword>
<proteinExistence type="predicted"/>
<feature type="compositionally biased region" description="Pro residues" evidence="1">
    <location>
        <begin position="68"/>
        <end position="86"/>
    </location>
</feature>
<sequence length="86" mass="9302">MPMKREHDKLDGNSHYNLVITMEGEPFLSGGNVCNFLLGVLAKMTSRTTWYGHNDDSAPAMPKLKGAPPCPPEPSPCPPEPPPCPS</sequence>
<evidence type="ECO:0000313" key="2">
    <source>
        <dbReference type="EMBL" id="KAH3858515.1"/>
    </source>
</evidence>
<gene>
    <name evidence="2" type="ORF">DPMN_101141</name>
</gene>
<protein>
    <submittedName>
        <fullName evidence="2">Uncharacterized protein</fullName>
    </submittedName>
</protein>
<name>A0A9D4LH23_DREPO</name>
<feature type="region of interest" description="Disordered" evidence="1">
    <location>
        <begin position="50"/>
        <end position="86"/>
    </location>
</feature>
<organism evidence="2 3">
    <name type="scientific">Dreissena polymorpha</name>
    <name type="common">Zebra mussel</name>
    <name type="synonym">Mytilus polymorpha</name>
    <dbReference type="NCBI Taxonomy" id="45954"/>
    <lineage>
        <taxon>Eukaryota</taxon>
        <taxon>Metazoa</taxon>
        <taxon>Spiralia</taxon>
        <taxon>Lophotrochozoa</taxon>
        <taxon>Mollusca</taxon>
        <taxon>Bivalvia</taxon>
        <taxon>Autobranchia</taxon>
        <taxon>Heteroconchia</taxon>
        <taxon>Euheterodonta</taxon>
        <taxon>Imparidentia</taxon>
        <taxon>Neoheterodontei</taxon>
        <taxon>Myida</taxon>
        <taxon>Dreissenoidea</taxon>
        <taxon>Dreissenidae</taxon>
        <taxon>Dreissena</taxon>
    </lineage>
</organism>
<reference evidence="2" key="2">
    <citation type="submission" date="2020-11" db="EMBL/GenBank/DDBJ databases">
        <authorList>
            <person name="McCartney M.A."/>
            <person name="Auch B."/>
            <person name="Kono T."/>
            <person name="Mallez S."/>
            <person name="Becker A."/>
            <person name="Gohl D.M."/>
            <person name="Silverstein K.A.T."/>
            <person name="Koren S."/>
            <person name="Bechman K.B."/>
            <person name="Herman A."/>
            <person name="Abrahante J.E."/>
            <person name="Garbe J."/>
        </authorList>
    </citation>
    <scope>NUCLEOTIDE SEQUENCE</scope>
    <source>
        <strain evidence="2">Duluth1</strain>
        <tissue evidence="2">Whole animal</tissue>
    </source>
</reference>
<accession>A0A9D4LH23</accession>
<dbReference type="AlphaFoldDB" id="A0A9D4LH23"/>
<reference evidence="2" key="1">
    <citation type="journal article" date="2019" name="bioRxiv">
        <title>The Genome of the Zebra Mussel, Dreissena polymorpha: A Resource for Invasive Species Research.</title>
        <authorList>
            <person name="McCartney M.A."/>
            <person name="Auch B."/>
            <person name="Kono T."/>
            <person name="Mallez S."/>
            <person name="Zhang Y."/>
            <person name="Obille A."/>
            <person name="Becker A."/>
            <person name="Abrahante J.E."/>
            <person name="Garbe J."/>
            <person name="Badalamenti J.P."/>
            <person name="Herman A."/>
            <person name="Mangelson H."/>
            <person name="Liachko I."/>
            <person name="Sullivan S."/>
            <person name="Sone E.D."/>
            <person name="Koren S."/>
            <person name="Silverstein K.A.T."/>
            <person name="Beckman K.B."/>
            <person name="Gohl D.M."/>
        </authorList>
    </citation>
    <scope>NUCLEOTIDE SEQUENCE</scope>
    <source>
        <strain evidence="2">Duluth1</strain>
        <tissue evidence="2">Whole animal</tissue>
    </source>
</reference>
<dbReference type="EMBL" id="JAIWYP010000003">
    <property type="protein sequence ID" value="KAH3858515.1"/>
    <property type="molecule type" value="Genomic_DNA"/>
</dbReference>
<evidence type="ECO:0000313" key="3">
    <source>
        <dbReference type="Proteomes" id="UP000828390"/>
    </source>
</evidence>
<comment type="caution">
    <text evidence="2">The sequence shown here is derived from an EMBL/GenBank/DDBJ whole genome shotgun (WGS) entry which is preliminary data.</text>
</comment>
<evidence type="ECO:0000256" key="1">
    <source>
        <dbReference type="SAM" id="MobiDB-lite"/>
    </source>
</evidence>